<proteinExistence type="predicted"/>
<reference evidence="5 6" key="1">
    <citation type="submission" date="2024-03" db="EMBL/GenBank/DDBJ databases">
        <authorList>
            <person name="Brejova B."/>
        </authorList>
    </citation>
    <scope>NUCLEOTIDE SEQUENCE [LARGE SCALE GENOMIC DNA]</scope>
    <source>
        <strain evidence="5 6">CBS 14171</strain>
    </source>
</reference>
<dbReference type="PROSITE" id="PS00194">
    <property type="entry name" value="THIOREDOXIN_1"/>
    <property type="match status" value="1"/>
</dbReference>
<keyword evidence="6" id="KW-1185">Reference proteome</keyword>
<evidence type="ECO:0000259" key="4">
    <source>
        <dbReference type="PROSITE" id="PS51532"/>
    </source>
</evidence>
<dbReference type="Gene3D" id="2.60.120.470">
    <property type="entry name" value="PITH domain"/>
    <property type="match status" value="1"/>
</dbReference>
<keyword evidence="1" id="KW-1015">Disulfide bond</keyword>
<gene>
    <name evidence="5" type="ORF">LODBEIA_P30040</name>
</gene>
<dbReference type="SUPFAM" id="SSF49785">
    <property type="entry name" value="Galactose-binding domain-like"/>
    <property type="match status" value="1"/>
</dbReference>
<evidence type="ECO:0000313" key="5">
    <source>
        <dbReference type="EMBL" id="CAK9438780.1"/>
    </source>
</evidence>
<dbReference type="InterPro" id="IPR017937">
    <property type="entry name" value="Thioredoxin_CS"/>
</dbReference>
<evidence type="ECO:0000256" key="2">
    <source>
        <dbReference type="SAM" id="MobiDB-lite"/>
    </source>
</evidence>
<dbReference type="GeneID" id="92208200"/>
<evidence type="ECO:0000313" key="6">
    <source>
        <dbReference type="Proteomes" id="UP001497383"/>
    </source>
</evidence>
<dbReference type="PANTHER" id="PTHR46115">
    <property type="entry name" value="THIOREDOXIN-LIKE PROTEIN 1"/>
    <property type="match status" value="1"/>
</dbReference>
<evidence type="ECO:0000256" key="1">
    <source>
        <dbReference type="ARBA" id="ARBA00023157"/>
    </source>
</evidence>
<feature type="domain" description="PITH" evidence="4">
    <location>
        <begin position="133"/>
        <end position="336"/>
    </location>
</feature>
<organism evidence="5 6">
    <name type="scientific">Lodderomyces beijingensis</name>
    <dbReference type="NCBI Taxonomy" id="1775926"/>
    <lineage>
        <taxon>Eukaryota</taxon>
        <taxon>Fungi</taxon>
        <taxon>Dikarya</taxon>
        <taxon>Ascomycota</taxon>
        <taxon>Saccharomycotina</taxon>
        <taxon>Pichiomycetes</taxon>
        <taxon>Debaryomycetaceae</taxon>
        <taxon>Candida/Lodderomyces clade</taxon>
        <taxon>Lodderomyces</taxon>
    </lineage>
</organism>
<name>A0ABP0ZNJ2_9ASCO</name>
<accession>A0ABP0ZNJ2</accession>
<dbReference type="PROSITE" id="PS51532">
    <property type="entry name" value="PITH"/>
    <property type="match status" value="1"/>
</dbReference>
<dbReference type="Proteomes" id="UP001497383">
    <property type="component" value="Chromosome 3"/>
</dbReference>
<dbReference type="Pfam" id="PF00085">
    <property type="entry name" value="Thioredoxin"/>
    <property type="match status" value="1"/>
</dbReference>
<dbReference type="InterPro" id="IPR010400">
    <property type="entry name" value="PITH_dom"/>
</dbReference>
<evidence type="ECO:0008006" key="7">
    <source>
        <dbReference type="Google" id="ProtNLM"/>
    </source>
</evidence>
<dbReference type="InterPro" id="IPR008979">
    <property type="entry name" value="Galactose-bd-like_sf"/>
</dbReference>
<dbReference type="RefSeq" id="XP_066829942.1">
    <property type="nucleotide sequence ID" value="XM_066973067.1"/>
</dbReference>
<dbReference type="InterPro" id="IPR036249">
    <property type="entry name" value="Thioredoxin-like_sf"/>
</dbReference>
<dbReference type="Pfam" id="PF06201">
    <property type="entry name" value="PITH"/>
    <property type="match status" value="1"/>
</dbReference>
<dbReference type="Gene3D" id="3.40.30.10">
    <property type="entry name" value="Glutaredoxin"/>
    <property type="match status" value="1"/>
</dbReference>
<dbReference type="CDD" id="cd02947">
    <property type="entry name" value="TRX_family"/>
    <property type="match status" value="1"/>
</dbReference>
<dbReference type="SUPFAM" id="SSF52833">
    <property type="entry name" value="Thioredoxin-like"/>
    <property type="match status" value="1"/>
</dbReference>
<sequence length="336" mass="36677">MPVQFTKSPADFDHYLNNNKVVVANFTASWCGPCQAVKPVIDRAYDIFTSVEIVKVDLDTQRELASKYTVTAVPTFIFFEDGKEAARVRGANVEQVMQELQKFNQRAAGESRKGNGKASGSSSSTLSSAYSGIRELIPPGFDILNSSIDFGSFEALNAKAVYEGSKVHDIFKLSSSGTGSGTGSGTTSTVVSDSDSQMMFSVPFLNISKVYSVLIKVNRSLKKENLAIDEEDLNEIQPPNIVKAWPNLQHPLSFEDASADSKAPLAESIDVAAEAVSEKWIEIKLKYVKFQNVQNLFFFFDGEDEDAHSAIEKVLIVGVNGDSKEQKTLGSLEQEG</sequence>
<dbReference type="PROSITE" id="PS51352">
    <property type="entry name" value="THIOREDOXIN_2"/>
    <property type="match status" value="1"/>
</dbReference>
<dbReference type="InterPro" id="IPR013766">
    <property type="entry name" value="Thioredoxin_domain"/>
</dbReference>
<protein>
    <recommendedName>
        <fullName evidence="7">Thioredoxin</fullName>
    </recommendedName>
</protein>
<feature type="domain" description="Thioredoxin" evidence="3">
    <location>
        <begin position="1"/>
        <end position="105"/>
    </location>
</feature>
<feature type="region of interest" description="Disordered" evidence="2">
    <location>
        <begin position="105"/>
        <end position="124"/>
    </location>
</feature>
<dbReference type="EMBL" id="OZ022407">
    <property type="protein sequence ID" value="CAK9438780.1"/>
    <property type="molecule type" value="Genomic_DNA"/>
</dbReference>
<evidence type="ECO:0000259" key="3">
    <source>
        <dbReference type="PROSITE" id="PS51352"/>
    </source>
</evidence>
<dbReference type="InterPro" id="IPR037047">
    <property type="entry name" value="PITH_dom_sf"/>
</dbReference>